<evidence type="ECO:0000313" key="2">
    <source>
        <dbReference type="Proteomes" id="UP000593737"/>
    </source>
</evidence>
<evidence type="ECO:0000313" key="1">
    <source>
        <dbReference type="EMBL" id="QPD04320.1"/>
    </source>
</evidence>
<sequence length="198" mass="21087">MRSVGHWAVGSVAAFLLSIGDLSVAIEVYPSQTQIQAALDRGAKAAAQHQPPEKWYVRFGGNEDLDFGGFLVTKIGGLSVLATHMALRGHEPSATDIAQLVDATTMLVSAVIFGDSPAFAVESYMVLDQEGSAIKPVTVRVDGQATRTTAWPDSPKFMAKVVAAFKYADFDPNAHTIITVFPATGGELRFAVDFGDID</sequence>
<dbReference type="Proteomes" id="UP000593737">
    <property type="component" value="Chromosome"/>
</dbReference>
<accession>A0A7S8IZT6</accession>
<gene>
    <name evidence="1" type="ORF">Nkreftii_002094</name>
</gene>
<protein>
    <submittedName>
        <fullName evidence="1">Uncharacterized protein</fullName>
    </submittedName>
</protein>
<proteinExistence type="predicted"/>
<dbReference type="AlphaFoldDB" id="A0A7S8IZT6"/>
<dbReference type="KEGG" id="nkf:Nkreftii_002094"/>
<name>A0A7S8IZT6_9BACT</name>
<organism evidence="1 2">
    <name type="scientific">Candidatus Nitrospira kreftii</name>
    <dbReference type="NCBI Taxonomy" id="2652173"/>
    <lineage>
        <taxon>Bacteria</taxon>
        <taxon>Pseudomonadati</taxon>
        <taxon>Nitrospirota</taxon>
        <taxon>Nitrospiria</taxon>
        <taxon>Nitrospirales</taxon>
        <taxon>Nitrospiraceae</taxon>
        <taxon>Nitrospira</taxon>
    </lineage>
</organism>
<dbReference type="EMBL" id="CP047423">
    <property type="protein sequence ID" value="QPD04320.1"/>
    <property type="molecule type" value="Genomic_DNA"/>
</dbReference>
<reference evidence="1 2" key="1">
    <citation type="journal article" date="2020" name="ISME J.">
        <title>Enrichment and physiological characterization of a novel comammox Nitrospira indicates ammonium inhibition of complete nitrification.</title>
        <authorList>
            <person name="Sakoula D."/>
            <person name="Koch H."/>
            <person name="Frank J."/>
            <person name="Jetten M.S.M."/>
            <person name="van Kessel M.A.H.J."/>
            <person name="Lucker S."/>
        </authorList>
    </citation>
    <scope>NUCLEOTIDE SEQUENCE [LARGE SCALE GENOMIC DNA]</scope>
    <source>
        <strain evidence="1">Comreactor17</strain>
    </source>
</reference>